<evidence type="ECO:0000313" key="2">
    <source>
        <dbReference type="Proteomes" id="UP001279734"/>
    </source>
</evidence>
<name>A0AAD3Y726_NEPGR</name>
<organism evidence="1 2">
    <name type="scientific">Nepenthes gracilis</name>
    <name type="common">Slender pitcher plant</name>
    <dbReference type="NCBI Taxonomy" id="150966"/>
    <lineage>
        <taxon>Eukaryota</taxon>
        <taxon>Viridiplantae</taxon>
        <taxon>Streptophyta</taxon>
        <taxon>Embryophyta</taxon>
        <taxon>Tracheophyta</taxon>
        <taxon>Spermatophyta</taxon>
        <taxon>Magnoliopsida</taxon>
        <taxon>eudicotyledons</taxon>
        <taxon>Gunneridae</taxon>
        <taxon>Pentapetalae</taxon>
        <taxon>Caryophyllales</taxon>
        <taxon>Nepenthaceae</taxon>
        <taxon>Nepenthes</taxon>
    </lineage>
</organism>
<protein>
    <submittedName>
        <fullName evidence="1">Uncharacterized protein</fullName>
    </submittedName>
</protein>
<accession>A0AAD3Y726</accession>
<evidence type="ECO:0000313" key="1">
    <source>
        <dbReference type="EMBL" id="GMH31768.1"/>
    </source>
</evidence>
<gene>
    <name evidence="1" type="ORF">Nepgr_033612</name>
</gene>
<reference evidence="1" key="1">
    <citation type="submission" date="2023-05" db="EMBL/GenBank/DDBJ databases">
        <title>Nepenthes gracilis genome sequencing.</title>
        <authorList>
            <person name="Fukushima K."/>
        </authorList>
    </citation>
    <scope>NUCLEOTIDE SEQUENCE</scope>
    <source>
        <strain evidence="1">SING2019-196</strain>
    </source>
</reference>
<keyword evidence="2" id="KW-1185">Reference proteome</keyword>
<proteinExistence type="predicted"/>
<sequence length="118" mass="12739">MPVVLVSIGSTDANGGFGCLSAVPFRGVAFAVIPYTGCHRDVFSVVVSCLDVLWPYFEMPVLERLLECRLPPARGGMGYRLVAGFDEIGLAAVMFSFPWCIFCLLSSDASFSRLGFSS</sequence>
<dbReference type="Proteomes" id="UP001279734">
    <property type="component" value="Unassembled WGS sequence"/>
</dbReference>
<comment type="caution">
    <text evidence="1">The sequence shown here is derived from an EMBL/GenBank/DDBJ whole genome shotgun (WGS) entry which is preliminary data.</text>
</comment>
<dbReference type="EMBL" id="BSYO01000041">
    <property type="protein sequence ID" value="GMH31768.1"/>
    <property type="molecule type" value="Genomic_DNA"/>
</dbReference>
<dbReference type="AlphaFoldDB" id="A0AAD3Y726"/>